<dbReference type="PANTHER" id="PTHR12439">
    <property type="entry name" value="PLACENTAL PROTEIN 11-RELATED"/>
    <property type="match status" value="1"/>
</dbReference>
<organism evidence="13 14">
    <name type="scientific">Sinocyclocheilus rhinocerous</name>
    <dbReference type="NCBI Taxonomy" id="307959"/>
    <lineage>
        <taxon>Eukaryota</taxon>
        <taxon>Metazoa</taxon>
        <taxon>Chordata</taxon>
        <taxon>Craniata</taxon>
        <taxon>Vertebrata</taxon>
        <taxon>Euteleostomi</taxon>
        <taxon>Actinopterygii</taxon>
        <taxon>Neopterygii</taxon>
        <taxon>Teleostei</taxon>
        <taxon>Ostariophysi</taxon>
        <taxon>Cypriniformes</taxon>
        <taxon>Cyprinidae</taxon>
        <taxon>Cyprininae</taxon>
        <taxon>Sinocyclocheilus</taxon>
    </lineage>
</organism>
<dbReference type="EC" id="4.6.1.-" evidence="11"/>
<evidence type="ECO:0000256" key="7">
    <source>
        <dbReference type="ARBA" id="ARBA00022801"/>
    </source>
</evidence>
<evidence type="ECO:0000256" key="8">
    <source>
        <dbReference type="ARBA" id="ARBA00022884"/>
    </source>
</evidence>
<keyword evidence="6 11" id="KW-0255">Endonuclease</keyword>
<dbReference type="Proteomes" id="UP000472270">
    <property type="component" value="Unassembled WGS sequence"/>
</dbReference>
<name>A0A673M9X0_9TELE</name>
<evidence type="ECO:0000313" key="13">
    <source>
        <dbReference type="Ensembl" id="ENSSRHP00000086148.1"/>
    </source>
</evidence>
<evidence type="ECO:0000256" key="10">
    <source>
        <dbReference type="ARBA" id="ARBA00023239"/>
    </source>
</evidence>
<evidence type="ECO:0000256" key="2">
    <source>
        <dbReference type="ARBA" id="ARBA00010168"/>
    </source>
</evidence>
<dbReference type="GO" id="GO:0046872">
    <property type="term" value="F:metal ion binding"/>
    <property type="evidence" value="ECO:0007669"/>
    <property type="project" value="UniProtKB-UniRule"/>
</dbReference>
<feature type="domain" description="EndoU" evidence="12">
    <location>
        <begin position="7"/>
        <end position="195"/>
    </location>
</feature>
<evidence type="ECO:0000256" key="1">
    <source>
        <dbReference type="ARBA" id="ARBA00001936"/>
    </source>
</evidence>
<dbReference type="Ensembl" id="ENSSRHT00000088472.1">
    <property type="protein sequence ID" value="ENSSRHP00000086148.1"/>
    <property type="gene ID" value="ENSSRHG00000042611.1"/>
</dbReference>
<dbReference type="SUPFAM" id="SSF142877">
    <property type="entry name" value="EndoU-like"/>
    <property type="match status" value="1"/>
</dbReference>
<evidence type="ECO:0000256" key="9">
    <source>
        <dbReference type="ARBA" id="ARBA00023211"/>
    </source>
</evidence>
<protein>
    <recommendedName>
        <fullName evidence="11">Uridylate-specific endoribonuclease</fullName>
        <ecNumber evidence="11">4.6.1.-</ecNumber>
    </recommendedName>
</protein>
<dbReference type="InterPro" id="IPR037227">
    <property type="entry name" value="EndoU-like"/>
</dbReference>
<sequence length="195" mass="21968">YILSQTVNQELSNIFNELWKLDVNRLTGYIPQGSTSAVDHASSSLFTSVDEAKLNSITTYLLDNYERSTGVAERVTAQEVTENNSFLDAILETAVMKFYLQEKQEILDYKGYKARDNDVPNEDDHVLNPVASAFVGVSPEFEMAIFTILFLTSTEKTTTAVVNLDEYQLEMVVHRRGRSIGTAYPKLLSSNNRHV</sequence>
<dbReference type="InterPro" id="IPR039787">
    <property type="entry name" value="ENDOU"/>
</dbReference>
<dbReference type="CDD" id="cd21159">
    <property type="entry name" value="XendoU"/>
    <property type="match status" value="1"/>
</dbReference>
<keyword evidence="14" id="KW-1185">Reference proteome</keyword>
<reference evidence="13" key="1">
    <citation type="submission" date="2025-08" db="UniProtKB">
        <authorList>
            <consortium name="Ensembl"/>
        </authorList>
    </citation>
    <scope>IDENTIFICATION</scope>
</reference>
<keyword evidence="7 11" id="KW-0378">Hydrolase</keyword>
<keyword evidence="8 11" id="KW-0694">RNA-binding</keyword>
<evidence type="ECO:0000256" key="6">
    <source>
        <dbReference type="ARBA" id="ARBA00022759"/>
    </source>
</evidence>
<dbReference type="GO" id="GO:0003723">
    <property type="term" value="F:RNA binding"/>
    <property type="evidence" value="ECO:0007669"/>
    <property type="project" value="UniProtKB-UniRule"/>
</dbReference>
<evidence type="ECO:0000256" key="3">
    <source>
        <dbReference type="ARBA" id="ARBA00011245"/>
    </source>
</evidence>
<proteinExistence type="inferred from homology"/>
<evidence type="ECO:0000259" key="12">
    <source>
        <dbReference type="PROSITE" id="PS51959"/>
    </source>
</evidence>
<evidence type="ECO:0000256" key="11">
    <source>
        <dbReference type="RuleBase" id="RU367085"/>
    </source>
</evidence>
<dbReference type="PANTHER" id="PTHR12439:SF13">
    <property type="entry name" value="URIDYLATE-SPECIFIC ENDORIBONUCLEASE C"/>
    <property type="match status" value="1"/>
</dbReference>
<comment type="subunit">
    <text evidence="3 11">Monomer.</text>
</comment>
<keyword evidence="4 11" id="KW-0540">Nuclease</keyword>
<dbReference type="Pfam" id="PF09412">
    <property type="entry name" value="XendoU"/>
    <property type="match status" value="1"/>
</dbReference>
<dbReference type="AlphaFoldDB" id="A0A673M9X0"/>
<evidence type="ECO:0000313" key="14">
    <source>
        <dbReference type="Proteomes" id="UP000472270"/>
    </source>
</evidence>
<comment type="catalytic activity">
    <reaction evidence="11">
        <text>ribonucleotidyl-uridine-RNA = a 5'-end dephospho-uridine-RNA + a 3'-end 2',3'-cyclophospho-ribonucleotide-RNA</text>
        <dbReference type="Rhea" id="RHEA:67792"/>
        <dbReference type="Rhea" id="RHEA-COMP:10464"/>
        <dbReference type="Rhea" id="RHEA-COMP:17354"/>
        <dbReference type="Rhea" id="RHEA-COMP:17356"/>
        <dbReference type="ChEBI" id="CHEBI:83064"/>
        <dbReference type="ChEBI" id="CHEBI:173117"/>
        <dbReference type="ChEBI" id="CHEBI:173224"/>
    </reaction>
</comment>
<dbReference type="PROSITE" id="PS51959">
    <property type="entry name" value="ENDOU"/>
    <property type="match status" value="1"/>
</dbReference>
<dbReference type="GO" id="GO:0016787">
    <property type="term" value="F:hydrolase activity"/>
    <property type="evidence" value="ECO:0007669"/>
    <property type="project" value="UniProtKB-KW"/>
</dbReference>
<keyword evidence="9 11" id="KW-0464">Manganese</keyword>
<dbReference type="GO" id="GO:0016829">
    <property type="term" value="F:lyase activity"/>
    <property type="evidence" value="ECO:0007669"/>
    <property type="project" value="UniProtKB-KW"/>
</dbReference>
<accession>A0A673M9X0</accession>
<comment type="cofactor">
    <cofactor evidence="1 11">
        <name>Mn(2+)</name>
        <dbReference type="ChEBI" id="CHEBI:29035"/>
    </cofactor>
</comment>
<reference evidence="13" key="2">
    <citation type="submission" date="2025-09" db="UniProtKB">
        <authorList>
            <consortium name="Ensembl"/>
        </authorList>
    </citation>
    <scope>IDENTIFICATION</scope>
</reference>
<evidence type="ECO:0000256" key="4">
    <source>
        <dbReference type="ARBA" id="ARBA00022722"/>
    </source>
</evidence>
<dbReference type="GO" id="GO:0004521">
    <property type="term" value="F:RNA endonuclease activity"/>
    <property type="evidence" value="ECO:0007669"/>
    <property type="project" value="UniProtKB-UniRule"/>
</dbReference>
<dbReference type="InterPro" id="IPR018998">
    <property type="entry name" value="EndoU_C"/>
</dbReference>
<keyword evidence="5 11" id="KW-0479">Metal-binding</keyword>
<evidence type="ECO:0000256" key="5">
    <source>
        <dbReference type="ARBA" id="ARBA00022723"/>
    </source>
</evidence>
<keyword evidence="10" id="KW-0456">Lyase</keyword>
<comment type="similarity">
    <text evidence="2 11">Belongs to the ENDOU family.</text>
</comment>